<proteinExistence type="inferred from homology"/>
<accession>A0A381T3K5</accession>
<comment type="similarity">
    <text evidence="1">Belongs to the PanB family.</text>
</comment>
<dbReference type="EC" id="2.1.2.11" evidence="2"/>
<dbReference type="EMBL" id="UINC01003780">
    <property type="protein sequence ID" value="SVA09187.1"/>
    <property type="molecule type" value="Genomic_DNA"/>
</dbReference>
<keyword evidence="3" id="KW-0808">Transferase</keyword>
<evidence type="ECO:0000256" key="2">
    <source>
        <dbReference type="ARBA" id="ARBA00012618"/>
    </source>
</evidence>
<reference evidence="4" key="1">
    <citation type="submission" date="2018-05" db="EMBL/GenBank/DDBJ databases">
        <authorList>
            <person name="Lanie J.A."/>
            <person name="Ng W.-L."/>
            <person name="Kazmierczak K.M."/>
            <person name="Andrzejewski T.M."/>
            <person name="Davidsen T.M."/>
            <person name="Wayne K.J."/>
            <person name="Tettelin H."/>
            <person name="Glass J.I."/>
            <person name="Rusch D."/>
            <person name="Podicherti R."/>
            <person name="Tsui H.-C.T."/>
            <person name="Winkler M.E."/>
        </authorList>
    </citation>
    <scope>NUCLEOTIDE SEQUENCE</scope>
</reference>
<dbReference type="SUPFAM" id="SSF51621">
    <property type="entry name" value="Phosphoenolpyruvate/pyruvate domain"/>
    <property type="match status" value="1"/>
</dbReference>
<dbReference type="GO" id="GO:0000287">
    <property type="term" value="F:magnesium ion binding"/>
    <property type="evidence" value="ECO:0007669"/>
    <property type="project" value="TreeGrafter"/>
</dbReference>
<gene>
    <name evidence="4" type="ORF">METZ01_LOCUS62041</name>
</gene>
<evidence type="ECO:0000256" key="3">
    <source>
        <dbReference type="ARBA" id="ARBA00022679"/>
    </source>
</evidence>
<name>A0A381T3K5_9ZZZZ</name>
<dbReference type="InterPro" id="IPR003700">
    <property type="entry name" value="Pantoate_hydroxy_MeTrfase"/>
</dbReference>
<dbReference type="Pfam" id="PF02548">
    <property type="entry name" value="Pantoate_transf"/>
    <property type="match status" value="1"/>
</dbReference>
<organism evidence="4">
    <name type="scientific">marine metagenome</name>
    <dbReference type="NCBI Taxonomy" id="408172"/>
    <lineage>
        <taxon>unclassified sequences</taxon>
        <taxon>metagenomes</taxon>
        <taxon>ecological metagenomes</taxon>
    </lineage>
</organism>
<dbReference type="InterPro" id="IPR040442">
    <property type="entry name" value="Pyrv_kinase-like_dom_sf"/>
</dbReference>
<dbReference type="PANTHER" id="PTHR20881:SF0">
    <property type="entry name" value="3-METHYL-2-OXOBUTANOATE HYDROXYMETHYLTRANSFERASE"/>
    <property type="match status" value="1"/>
</dbReference>
<sequence length="276" mass="31107">MRKRLTVKDLKNLKGKKQLVLILVKSVEEALAAEKVGIEMVGTGASGKYTNPHNHPNFEEVIKIRQAAPNTFMHYGAPDTLYPTLDKAKELAFKILEYDFDMFYCHRNTEIVKSLFKDGVPCLGHVGLIPGRTTWTGGYKAVGKTAKEAMQVFDKCLQFQDAGAVAIEMECVPHQVASAISKRVEPTVLSLGSGSGCDVQYLFGCDILLTTIGHVPRHSKSYRNFLKEFERLQKEREDAFQEFYNDVTSGAFPEKKHVVEIEEREIDSFLDNLEKR</sequence>
<dbReference type="InterPro" id="IPR015813">
    <property type="entry name" value="Pyrv/PenolPyrv_kinase-like_dom"/>
</dbReference>
<evidence type="ECO:0000256" key="1">
    <source>
        <dbReference type="ARBA" id="ARBA00008676"/>
    </source>
</evidence>
<evidence type="ECO:0000313" key="4">
    <source>
        <dbReference type="EMBL" id="SVA09187.1"/>
    </source>
</evidence>
<dbReference type="PANTHER" id="PTHR20881">
    <property type="entry name" value="3-METHYL-2-OXOBUTANOATE HYDROXYMETHYLTRANSFERASE"/>
    <property type="match status" value="1"/>
</dbReference>
<dbReference type="GO" id="GO:0015940">
    <property type="term" value="P:pantothenate biosynthetic process"/>
    <property type="evidence" value="ECO:0007669"/>
    <property type="project" value="InterPro"/>
</dbReference>
<dbReference type="GO" id="GO:0003864">
    <property type="term" value="F:3-methyl-2-oxobutanoate hydroxymethyltransferase activity"/>
    <property type="evidence" value="ECO:0007669"/>
    <property type="project" value="UniProtKB-EC"/>
</dbReference>
<dbReference type="Gene3D" id="3.20.20.60">
    <property type="entry name" value="Phosphoenolpyruvate-binding domains"/>
    <property type="match status" value="1"/>
</dbReference>
<protein>
    <recommendedName>
        <fullName evidence="2">3-methyl-2-oxobutanoate hydroxymethyltransferase</fullName>
        <ecNumber evidence="2">2.1.2.11</ecNumber>
    </recommendedName>
</protein>
<dbReference type="AlphaFoldDB" id="A0A381T3K5"/>